<organism evidence="2 3">
    <name type="scientific">Flavimobilis rhizosphaerae</name>
    <dbReference type="NCBI Taxonomy" id="2775421"/>
    <lineage>
        <taxon>Bacteria</taxon>
        <taxon>Bacillati</taxon>
        <taxon>Actinomycetota</taxon>
        <taxon>Actinomycetes</taxon>
        <taxon>Micrococcales</taxon>
        <taxon>Jonesiaceae</taxon>
        <taxon>Flavimobilis</taxon>
    </lineage>
</organism>
<dbReference type="InterPro" id="IPR011059">
    <property type="entry name" value="Metal-dep_hydrolase_composite"/>
</dbReference>
<dbReference type="Gene3D" id="3.10.310.70">
    <property type="match status" value="1"/>
</dbReference>
<gene>
    <name evidence="2" type="ORF">IGS67_10640</name>
</gene>
<dbReference type="SUPFAM" id="SSF51338">
    <property type="entry name" value="Composite domain of metallo-dependent hydrolases"/>
    <property type="match status" value="1"/>
</dbReference>
<dbReference type="Gene3D" id="2.30.40.10">
    <property type="entry name" value="Urease, subunit C, domain 1"/>
    <property type="match status" value="1"/>
</dbReference>
<keyword evidence="3" id="KW-1185">Reference proteome</keyword>
<dbReference type="RefSeq" id="WP_192280644.1">
    <property type="nucleotide sequence ID" value="NZ_JACZDF010000005.1"/>
</dbReference>
<sequence>MSSILFRNGVVHSPADPFAEAVLVEDGVVAWLGAEDTADGFAKRADRVVDLDGALVAPGFVDSHVHLLRTGEVLDGLDVGAARSASDLARIARERATSSEGPVVGHGWDESRWEEVHAPSRAALDDAVGEREAAFVRTDQHSSLVSTSLAARLGLADLGGWSHDGPVTGAAHAAVAAYLAEHAARRHAELTDLALRTAAERGIVAVHEMSLPGMDSRAGLADLLARTADASSGLPLVVGYRGELCETTTDVQQLLDDIPGLTGVGGDLAVDGSLGSRTAALAAPYADDPQGGAGSLHISAEQITMHVLAATRAGVQAGFHAIGDRALQEVLLGLETAADLEGLAAVRARGHRVEHALLVGAPALAALVLLGLRLSVQPAFDTRWGGPSGMYASRLGATRATDTTPLADLAGAGVPLALGSDTPVTPFDPWAAVAGALLLHSADQRISARAAFRAHTRGGWRLANLDHTGAGEIRLGAPAHLAVWRSAHLAVQGPQTPGTSWSTDARAGTPLLPALGPDEPAPTCHMTLRDGVVLHERW</sequence>
<dbReference type="PANTHER" id="PTHR22642:SF2">
    <property type="entry name" value="PROTEIN LONG AFTER FAR-RED 3"/>
    <property type="match status" value="1"/>
</dbReference>
<evidence type="ECO:0000259" key="1">
    <source>
        <dbReference type="Pfam" id="PF07969"/>
    </source>
</evidence>
<accession>A0ABR9DS37</accession>
<name>A0ABR9DS37_9MICO</name>
<dbReference type="SUPFAM" id="SSF51556">
    <property type="entry name" value="Metallo-dependent hydrolases"/>
    <property type="match status" value="1"/>
</dbReference>
<feature type="domain" description="Amidohydrolase 3" evidence="1">
    <location>
        <begin position="47"/>
        <end position="534"/>
    </location>
</feature>
<dbReference type="Pfam" id="PF07969">
    <property type="entry name" value="Amidohydro_3"/>
    <property type="match status" value="1"/>
</dbReference>
<comment type="caution">
    <text evidence="2">The sequence shown here is derived from an EMBL/GenBank/DDBJ whole genome shotgun (WGS) entry which is preliminary data.</text>
</comment>
<dbReference type="PANTHER" id="PTHR22642">
    <property type="entry name" value="IMIDAZOLONEPROPIONASE"/>
    <property type="match status" value="1"/>
</dbReference>
<dbReference type="Gene3D" id="3.20.20.140">
    <property type="entry name" value="Metal-dependent hydrolases"/>
    <property type="match status" value="1"/>
</dbReference>
<dbReference type="InterPro" id="IPR013108">
    <property type="entry name" value="Amidohydro_3"/>
</dbReference>
<protein>
    <submittedName>
        <fullName evidence="2">Amidohydrolase family protein</fullName>
    </submittedName>
</protein>
<reference evidence="2 3" key="1">
    <citation type="submission" date="2020-09" db="EMBL/GenBank/DDBJ databases">
        <title>Flavimobilis rhizosphaerae sp. nov., isolated from rhizosphere soil of Spartina alterniflora.</title>
        <authorList>
            <person name="Hanqin C."/>
        </authorList>
    </citation>
    <scope>NUCLEOTIDE SEQUENCE [LARGE SCALE GENOMIC DNA]</scope>
    <source>
        <strain evidence="2 3">GY 10621</strain>
    </source>
</reference>
<dbReference type="Proteomes" id="UP000642107">
    <property type="component" value="Unassembled WGS sequence"/>
</dbReference>
<dbReference type="InterPro" id="IPR032466">
    <property type="entry name" value="Metal_Hydrolase"/>
</dbReference>
<evidence type="ECO:0000313" key="3">
    <source>
        <dbReference type="Proteomes" id="UP000642107"/>
    </source>
</evidence>
<dbReference type="EMBL" id="JACZDF010000005">
    <property type="protein sequence ID" value="MBD9699945.1"/>
    <property type="molecule type" value="Genomic_DNA"/>
</dbReference>
<proteinExistence type="predicted"/>
<evidence type="ECO:0000313" key="2">
    <source>
        <dbReference type="EMBL" id="MBD9699945.1"/>
    </source>
</evidence>